<evidence type="ECO:0000313" key="1">
    <source>
        <dbReference type="EMBL" id="MBP2071919.1"/>
    </source>
</evidence>
<sequence>MDIKKLFDSGISFNDFIKSEDNKNPEIFKNRFETVTIDESIKNIKDSSRVSSVLAFAESWCPDCQVSVPIMAKICAILGIDFHILKRKGYEEDMMVLCKDKEAKIPTFAFLDDSFKVVGTWIERPKVIKELVAKGDNSFRSGYVNGAYDKEIIDELLEKISRS</sequence>
<dbReference type="Gene3D" id="3.40.30.10">
    <property type="entry name" value="Glutaredoxin"/>
    <property type="match status" value="1"/>
</dbReference>
<gene>
    <name evidence="1" type="ORF">J2Z80_001440</name>
</gene>
<dbReference type="Pfam" id="PF14595">
    <property type="entry name" value="Thioredoxin_9"/>
    <property type="match status" value="1"/>
</dbReference>
<proteinExistence type="predicted"/>
<comment type="caution">
    <text evidence="1">The sequence shown here is derived from an EMBL/GenBank/DDBJ whole genome shotgun (WGS) entry which is preliminary data.</text>
</comment>
<keyword evidence="1" id="KW-0413">Isomerase</keyword>
<reference evidence="1" key="1">
    <citation type="submission" date="2021-03" db="EMBL/GenBank/DDBJ databases">
        <title>Genomic Encyclopedia of Type Strains, Phase IV (KMG-IV): sequencing the most valuable type-strain genomes for metagenomic binning, comparative biology and taxonomic classification.</title>
        <authorList>
            <person name="Goeker M."/>
        </authorList>
    </citation>
    <scope>NUCLEOTIDE SEQUENCE</scope>
    <source>
        <strain evidence="1">DSM 101588</strain>
    </source>
</reference>
<name>A0ABS4NE20_9THEO</name>
<evidence type="ECO:0000313" key="2">
    <source>
        <dbReference type="Proteomes" id="UP001166402"/>
    </source>
</evidence>
<dbReference type="RefSeq" id="WP_209453773.1">
    <property type="nucleotide sequence ID" value="NZ_JAGGLT010000014.1"/>
</dbReference>
<accession>A0ABS4NE20</accession>
<dbReference type="Proteomes" id="UP001166402">
    <property type="component" value="Unassembled WGS sequence"/>
</dbReference>
<organism evidence="1 2">
    <name type="scientific">Thermoanaerobacterium butyriciformans</name>
    <dbReference type="NCBI Taxonomy" id="1702242"/>
    <lineage>
        <taxon>Bacteria</taxon>
        <taxon>Bacillati</taxon>
        <taxon>Bacillota</taxon>
        <taxon>Clostridia</taxon>
        <taxon>Thermoanaerobacterales</taxon>
        <taxon>Thermoanaerobacteraceae</taxon>
        <taxon>Thermoanaerobacterium</taxon>
    </lineage>
</organism>
<dbReference type="GO" id="GO:0016853">
    <property type="term" value="F:isomerase activity"/>
    <property type="evidence" value="ECO:0007669"/>
    <property type="project" value="UniProtKB-KW"/>
</dbReference>
<dbReference type="InterPro" id="IPR036249">
    <property type="entry name" value="Thioredoxin-like_sf"/>
</dbReference>
<keyword evidence="2" id="KW-1185">Reference proteome</keyword>
<dbReference type="EMBL" id="JAGGLT010000014">
    <property type="protein sequence ID" value="MBP2071919.1"/>
    <property type="molecule type" value="Genomic_DNA"/>
</dbReference>
<dbReference type="SUPFAM" id="SSF52833">
    <property type="entry name" value="Thioredoxin-like"/>
    <property type="match status" value="1"/>
</dbReference>
<protein>
    <submittedName>
        <fullName evidence="1">Thiol-disulfide isomerase/thioredoxin</fullName>
    </submittedName>
</protein>